<gene>
    <name evidence="1" type="ORF">M409DRAFT_20784</name>
</gene>
<keyword evidence="2" id="KW-1185">Reference proteome</keyword>
<name>A0A6A6CNB2_ZASCE</name>
<dbReference type="RefSeq" id="XP_033669656.1">
    <property type="nucleotide sequence ID" value="XM_033805549.1"/>
</dbReference>
<dbReference type="EMBL" id="ML993589">
    <property type="protein sequence ID" value="KAF2168767.1"/>
    <property type="molecule type" value="Genomic_DNA"/>
</dbReference>
<dbReference type="AlphaFoldDB" id="A0A6A6CNB2"/>
<organism evidence="1 2">
    <name type="scientific">Zasmidium cellare ATCC 36951</name>
    <dbReference type="NCBI Taxonomy" id="1080233"/>
    <lineage>
        <taxon>Eukaryota</taxon>
        <taxon>Fungi</taxon>
        <taxon>Dikarya</taxon>
        <taxon>Ascomycota</taxon>
        <taxon>Pezizomycotina</taxon>
        <taxon>Dothideomycetes</taxon>
        <taxon>Dothideomycetidae</taxon>
        <taxon>Mycosphaerellales</taxon>
        <taxon>Mycosphaerellaceae</taxon>
        <taxon>Zasmidium</taxon>
    </lineage>
</organism>
<dbReference type="InterPro" id="IPR052895">
    <property type="entry name" value="HetReg/Transcr_Mod"/>
</dbReference>
<dbReference type="PANTHER" id="PTHR24148">
    <property type="entry name" value="ANKYRIN REPEAT DOMAIN-CONTAINING PROTEIN 39 HOMOLOG-RELATED"/>
    <property type="match status" value="1"/>
</dbReference>
<reference evidence="1" key="1">
    <citation type="journal article" date="2020" name="Stud. Mycol.">
        <title>101 Dothideomycetes genomes: a test case for predicting lifestyles and emergence of pathogens.</title>
        <authorList>
            <person name="Haridas S."/>
            <person name="Albert R."/>
            <person name="Binder M."/>
            <person name="Bloem J."/>
            <person name="Labutti K."/>
            <person name="Salamov A."/>
            <person name="Andreopoulos B."/>
            <person name="Baker S."/>
            <person name="Barry K."/>
            <person name="Bills G."/>
            <person name="Bluhm B."/>
            <person name="Cannon C."/>
            <person name="Castanera R."/>
            <person name="Culley D."/>
            <person name="Daum C."/>
            <person name="Ezra D."/>
            <person name="Gonzalez J."/>
            <person name="Henrissat B."/>
            <person name="Kuo A."/>
            <person name="Liang C."/>
            <person name="Lipzen A."/>
            <person name="Lutzoni F."/>
            <person name="Magnuson J."/>
            <person name="Mondo S."/>
            <person name="Nolan M."/>
            <person name="Ohm R."/>
            <person name="Pangilinan J."/>
            <person name="Park H.-J."/>
            <person name="Ramirez L."/>
            <person name="Alfaro M."/>
            <person name="Sun H."/>
            <person name="Tritt A."/>
            <person name="Yoshinaga Y."/>
            <person name="Zwiers L.-H."/>
            <person name="Turgeon B."/>
            <person name="Goodwin S."/>
            <person name="Spatafora J."/>
            <person name="Crous P."/>
            <person name="Grigoriev I."/>
        </authorList>
    </citation>
    <scope>NUCLEOTIDE SEQUENCE</scope>
    <source>
        <strain evidence="1">ATCC 36951</strain>
    </source>
</reference>
<protein>
    <submittedName>
        <fullName evidence="1">Uncharacterized protein</fullName>
    </submittedName>
</protein>
<dbReference type="PANTHER" id="PTHR24148:SF73">
    <property type="entry name" value="HET DOMAIN PROTEIN (AFU_ORTHOLOGUE AFUA_8G01020)"/>
    <property type="match status" value="1"/>
</dbReference>
<sequence length="304" mass="34417">MPYATDLSRSGLTIDYSRDLLGVYTDMAAFYIVQKRSLEILGYVYTRPEYIKIDENDVLFKPDLPSWVPDWRYRIDVRPLNKTGIVGPDYRIIYTPCPGTLVGAYTSSDRSLFIRGFVVDRISCLAPPGTTTAKNATELATAKAFLREHDPTLAFTDEEFLRTTTVDADYRWDNEERTHCNIRRPHPSTTELTGIDRELHVERQETVQHVCIFHQVGSTKEGRKLGLFPHAAREGDLVVALSGGNALYVLGPDQGLDRERGEMRRYQFIGECYIDGMMDGQAMELLKKDGGGEGGVQSRMFRLC</sequence>
<proteinExistence type="predicted"/>
<dbReference type="Proteomes" id="UP000799537">
    <property type="component" value="Unassembled WGS sequence"/>
</dbReference>
<evidence type="ECO:0000313" key="2">
    <source>
        <dbReference type="Proteomes" id="UP000799537"/>
    </source>
</evidence>
<dbReference type="GeneID" id="54558821"/>
<evidence type="ECO:0000313" key="1">
    <source>
        <dbReference type="EMBL" id="KAF2168767.1"/>
    </source>
</evidence>
<accession>A0A6A6CNB2</accession>
<dbReference type="Pfam" id="PF26639">
    <property type="entry name" value="Het-6_barrel"/>
    <property type="match status" value="1"/>
</dbReference>
<dbReference type="OrthoDB" id="2157530at2759"/>